<sequence>MATGLLTITALLFGLGADVPVELWQVAPDMKGKSAREELRKTKERAVVLIPGLKLHPVRPALAACPEMHKWQQPRGELVRALAEDFDVFALGYAQTAPVDVVARAPALRAAVELLEKADYREIVLIGHSAGGVLARLFVATYPQTRVSKVITTASPHAGALLARLPFGYPKIQAPFVQSLTPEARRALAQPVDADPNKPMEMVCVVARLPKLLSDGLVDVDSQWPAECRAAGVPAVVVEINHFEVLMHPASVQVVARLAREKLRRWTPEEVDQAVRLLLLKPGRHRRP</sequence>
<comment type="caution">
    <text evidence="2">The sequence shown here is derived from an EMBL/GenBank/DDBJ whole genome shotgun (WGS) entry which is preliminary data.</text>
</comment>
<reference evidence="2 3" key="1">
    <citation type="submission" date="2020-07" db="EMBL/GenBank/DDBJ databases">
        <title>Thermogemmata thermophila gen. nov., sp. nov., a novel moderate thermophilic planctomycete from a Kamchatka hot spring.</title>
        <authorList>
            <person name="Elcheninov A.G."/>
            <person name="Podosokorskaya O.A."/>
            <person name="Kovaleva O.L."/>
            <person name="Novikov A."/>
            <person name="Bonch-Osmolovskaya E.A."/>
            <person name="Toshchakov S.V."/>
            <person name="Kublanov I.V."/>
        </authorList>
    </citation>
    <scope>NUCLEOTIDE SEQUENCE [LARGE SCALE GENOMIC DNA]</scope>
    <source>
        <strain evidence="2 3">2918</strain>
    </source>
</reference>
<evidence type="ECO:0000259" key="1">
    <source>
        <dbReference type="Pfam" id="PF07819"/>
    </source>
</evidence>
<dbReference type="EMBL" id="JACEFB010000007">
    <property type="protein sequence ID" value="MBA2226622.1"/>
    <property type="molecule type" value="Genomic_DNA"/>
</dbReference>
<dbReference type="AlphaFoldDB" id="A0A7V8VEQ5"/>
<dbReference type="InterPro" id="IPR012908">
    <property type="entry name" value="PGAP1-ab_dom-like"/>
</dbReference>
<gene>
    <name evidence="2" type="ORF">H0921_10665</name>
</gene>
<keyword evidence="2" id="KW-0378">Hydrolase</keyword>
<accession>A0A7V8VEQ5</accession>
<name>A0A7V8VEQ5_9BACT</name>
<dbReference type="GO" id="GO:0016788">
    <property type="term" value="F:hydrolase activity, acting on ester bonds"/>
    <property type="evidence" value="ECO:0007669"/>
    <property type="project" value="InterPro"/>
</dbReference>
<dbReference type="InterPro" id="IPR029058">
    <property type="entry name" value="AB_hydrolase_fold"/>
</dbReference>
<feature type="domain" description="GPI inositol-deacylase PGAP1-like alpha/beta" evidence="1">
    <location>
        <begin position="117"/>
        <end position="162"/>
    </location>
</feature>
<proteinExistence type="predicted"/>
<dbReference type="RefSeq" id="WP_194538070.1">
    <property type="nucleotide sequence ID" value="NZ_JACEFB010000007.1"/>
</dbReference>
<evidence type="ECO:0000313" key="2">
    <source>
        <dbReference type="EMBL" id="MBA2226622.1"/>
    </source>
</evidence>
<keyword evidence="3" id="KW-1185">Reference proteome</keyword>
<evidence type="ECO:0000313" key="3">
    <source>
        <dbReference type="Proteomes" id="UP000542342"/>
    </source>
</evidence>
<dbReference type="Gene3D" id="3.40.50.1820">
    <property type="entry name" value="alpha/beta hydrolase"/>
    <property type="match status" value="1"/>
</dbReference>
<protein>
    <submittedName>
        <fullName evidence="2">Alpha/beta fold hydrolase</fullName>
    </submittedName>
</protein>
<dbReference type="Proteomes" id="UP000542342">
    <property type="component" value="Unassembled WGS sequence"/>
</dbReference>
<dbReference type="SUPFAM" id="SSF53474">
    <property type="entry name" value="alpha/beta-Hydrolases"/>
    <property type="match status" value="1"/>
</dbReference>
<dbReference type="Pfam" id="PF07819">
    <property type="entry name" value="PGAP1"/>
    <property type="match status" value="1"/>
</dbReference>
<organism evidence="2 3">
    <name type="scientific">Thermogemmata fonticola</name>
    <dbReference type="NCBI Taxonomy" id="2755323"/>
    <lineage>
        <taxon>Bacteria</taxon>
        <taxon>Pseudomonadati</taxon>
        <taxon>Planctomycetota</taxon>
        <taxon>Planctomycetia</taxon>
        <taxon>Gemmatales</taxon>
        <taxon>Gemmataceae</taxon>
        <taxon>Thermogemmata</taxon>
    </lineage>
</organism>